<dbReference type="InterPro" id="IPR009003">
    <property type="entry name" value="Peptidase_S1_PA"/>
</dbReference>
<dbReference type="InterPro" id="IPR043504">
    <property type="entry name" value="Peptidase_S1_PA_chymotrypsin"/>
</dbReference>
<dbReference type="AlphaFoldDB" id="A0A0B7AZ20"/>
<gene>
    <name evidence="1" type="primary">ORF150675</name>
</gene>
<feature type="non-terminal residue" evidence="1">
    <location>
        <position position="1"/>
    </location>
</feature>
<organism evidence="1">
    <name type="scientific">Arion vulgaris</name>
    <dbReference type="NCBI Taxonomy" id="1028688"/>
    <lineage>
        <taxon>Eukaryota</taxon>
        <taxon>Metazoa</taxon>
        <taxon>Spiralia</taxon>
        <taxon>Lophotrochozoa</taxon>
        <taxon>Mollusca</taxon>
        <taxon>Gastropoda</taxon>
        <taxon>Heterobranchia</taxon>
        <taxon>Euthyneura</taxon>
        <taxon>Panpulmonata</taxon>
        <taxon>Eupulmonata</taxon>
        <taxon>Stylommatophora</taxon>
        <taxon>Helicina</taxon>
        <taxon>Arionoidea</taxon>
        <taxon>Arionidae</taxon>
        <taxon>Arion</taxon>
    </lineage>
</organism>
<dbReference type="Gene3D" id="2.40.10.10">
    <property type="entry name" value="Trypsin-like serine proteases"/>
    <property type="match status" value="1"/>
</dbReference>
<dbReference type="SUPFAM" id="SSF50494">
    <property type="entry name" value="Trypsin-like serine proteases"/>
    <property type="match status" value="1"/>
</dbReference>
<proteinExistence type="predicted"/>
<dbReference type="EMBL" id="HACG01039002">
    <property type="protein sequence ID" value="CEK85867.1"/>
    <property type="molecule type" value="Transcribed_RNA"/>
</dbReference>
<name>A0A0B7AZ20_9EUPU</name>
<reference evidence="1" key="1">
    <citation type="submission" date="2014-12" db="EMBL/GenBank/DDBJ databases">
        <title>Insight into the proteome of Arion vulgaris.</title>
        <authorList>
            <person name="Aradska J."/>
            <person name="Bulat T."/>
            <person name="Smidak R."/>
            <person name="Sarate P."/>
            <person name="Gangsoo J."/>
            <person name="Sialana F."/>
            <person name="Bilban M."/>
            <person name="Lubec G."/>
        </authorList>
    </citation>
    <scope>NUCLEOTIDE SEQUENCE</scope>
    <source>
        <tissue evidence="1">Skin</tissue>
    </source>
</reference>
<evidence type="ECO:0008006" key="2">
    <source>
        <dbReference type="Google" id="ProtNLM"/>
    </source>
</evidence>
<sequence>VVRQIGKNMLHLICTKSGHVDNEFHKNLERSGDEGHDKEHGTSHDKLVVHISHPHGQSKQISFGTQTDCFTGDGHYKPLYTAPTCPGCSGGPVWMMPATKELTKIYGVPHGGCHDNQLNHGCSWAIYPPNTRTRSTFVYTQRLSPPNVFIHPTCKK</sequence>
<evidence type="ECO:0000313" key="1">
    <source>
        <dbReference type="EMBL" id="CEK85867.1"/>
    </source>
</evidence>
<accession>A0A0B7AZ20</accession>
<protein>
    <recommendedName>
        <fullName evidence="2">Peptidase S1 domain-containing protein</fullName>
    </recommendedName>
</protein>